<name>A0A8S3Z228_9EUPU</name>
<protein>
    <recommendedName>
        <fullName evidence="2">RPGRIP1 C-terminal domain-containing protein</fullName>
    </recommendedName>
</protein>
<reference evidence="3" key="1">
    <citation type="submission" date="2021-04" db="EMBL/GenBank/DDBJ databases">
        <authorList>
            <consortium name="Molecular Ecology Group"/>
        </authorList>
    </citation>
    <scope>NUCLEOTIDE SEQUENCE</scope>
</reference>
<organism evidence="3 4">
    <name type="scientific">Candidula unifasciata</name>
    <dbReference type="NCBI Taxonomy" id="100452"/>
    <lineage>
        <taxon>Eukaryota</taxon>
        <taxon>Metazoa</taxon>
        <taxon>Spiralia</taxon>
        <taxon>Lophotrochozoa</taxon>
        <taxon>Mollusca</taxon>
        <taxon>Gastropoda</taxon>
        <taxon>Heterobranchia</taxon>
        <taxon>Euthyneura</taxon>
        <taxon>Panpulmonata</taxon>
        <taxon>Eupulmonata</taxon>
        <taxon>Stylommatophora</taxon>
        <taxon>Helicina</taxon>
        <taxon>Helicoidea</taxon>
        <taxon>Geomitridae</taxon>
        <taxon>Candidula</taxon>
    </lineage>
</organism>
<keyword evidence="4" id="KW-1185">Reference proteome</keyword>
<feature type="region of interest" description="Disordered" evidence="1">
    <location>
        <begin position="1"/>
        <end position="49"/>
    </location>
</feature>
<dbReference type="InterPro" id="IPR041091">
    <property type="entry name" value="RPGRIP1_C"/>
</dbReference>
<dbReference type="Proteomes" id="UP000678393">
    <property type="component" value="Unassembled WGS sequence"/>
</dbReference>
<feature type="compositionally biased region" description="Acidic residues" evidence="1">
    <location>
        <begin position="130"/>
        <end position="139"/>
    </location>
</feature>
<proteinExistence type="predicted"/>
<accession>A0A8S3Z228</accession>
<dbReference type="GO" id="GO:1905515">
    <property type="term" value="P:non-motile cilium assembly"/>
    <property type="evidence" value="ECO:0007669"/>
    <property type="project" value="TreeGrafter"/>
</dbReference>
<dbReference type="AlphaFoldDB" id="A0A8S3Z228"/>
<feature type="domain" description="RPGRIP1 C-terminal" evidence="2">
    <location>
        <begin position="258"/>
        <end position="345"/>
    </location>
</feature>
<dbReference type="GO" id="GO:0035869">
    <property type="term" value="C:ciliary transition zone"/>
    <property type="evidence" value="ECO:0007669"/>
    <property type="project" value="TreeGrafter"/>
</dbReference>
<dbReference type="InterPro" id="IPR035892">
    <property type="entry name" value="C2_domain_sf"/>
</dbReference>
<feature type="region of interest" description="Disordered" evidence="1">
    <location>
        <begin position="114"/>
        <end position="162"/>
    </location>
</feature>
<gene>
    <name evidence="3" type="ORF">CUNI_LOCUS9111</name>
</gene>
<dbReference type="OrthoDB" id="2133912at2759"/>
<sequence>MERAPEEPPQRLKPEGHPTRDELVKSVRTPNGTKKRKGPTATSTPLDKEKLETIEAQIIQAGPKPVSRRKVIISQDQPTYNGANAVDDTVSQVVSGFIPGISQTMSSVTGKVRRISPPSLKGPLTPEASTVEESDEGEELSARPAPSRSSLRMESGSEEDSRAITSRLIEDIHLGKPKPRTRTQLLYSEAVLSASPARSVSASEQEGKHNFESFLDKLVFMAVESDSDKDGLWCFQSWHVESMGRQKKRRTKSGGNGSDTLTIVVSEVSFEPDSQPMLDDNVRQLYVEYRFYGVDPAETETPFSLPKPKANQPITFNFSKTIPVDIENNYERRRYLASMLLPNHSDGEMECEDVGVAY</sequence>
<comment type="caution">
    <text evidence="3">The sequence shown here is derived from an EMBL/GenBank/DDBJ whole genome shotgun (WGS) entry which is preliminary data.</text>
</comment>
<evidence type="ECO:0000256" key="1">
    <source>
        <dbReference type="SAM" id="MobiDB-lite"/>
    </source>
</evidence>
<dbReference type="PANTHER" id="PTHR14240:SF1">
    <property type="entry name" value="PROTEIN FANTOM-RELATED"/>
    <property type="match status" value="1"/>
</dbReference>
<dbReference type="EMBL" id="CAJHNH020001555">
    <property type="protein sequence ID" value="CAG5123553.1"/>
    <property type="molecule type" value="Genomic_DNA"/>
</dbReference>
<evidence type="ECO:0000313" key="4">
    <source>
        <dbReference type="Proteomes" id="UP000678393"/>
    </source>
</evidence>
<feature type="compositionally biased region" description="Basic and acidic residues" evidence="1">
    <location>
        <begin position="1"/>
        <end position="25"/>
    </location>
</feature>
<evidence type="ECO:0000259" key="2">
    <source>
        <dbReference type="Pfam" id="PF18111"/>
    </source>
</evidence>
<dbReference type="Pfam" id="PF18111">
    <property type="entry name" value="RPGR1_C"/>
    <property type="match status" value="1"/>
</dbReference>
<feature type="compositionally biased region" description="Low complexity" evidence="1">
    <location>
        <begin position="142"/>
        <end position="152"/>
    </location>
</feature>
<feature type="non-terminal residue" evidence="3">
    <location>
        <position position="358"/>
    </location>
</feature>
<evidence type="ECO:0000313" key="3">
    <source>
        <dbReference type="EMBL" id="CAG5123553.1"/>
    </source>
</evidence>
<dbReference type="Gene3D" id="2.60.40.150">
    <property type="entry name" value="C2 domain"/>
    <property type="match status" value="1"/>
</dbReference>
<dbReference type="InterPro" id="IPR031139">
    <property type="entry name" value="RPGRIP1_fam"/>
</dbReference>
<dbReference type="PANTHER" id="PTHR14240">
    <property type="entry name" value="RETINITIS PIGMENTOSA GTPASE REGULATOR-INTERACTING PROTEIN"/>
    <property type="match status" value="1"/>
</dbReference>